<dbReference type="Proteomes" id="UP000694251">
    <property type="component" value="Chromosome 1"/>
</dbReference>
<proteinExistence type="predicted"/>
<name>A0A8T2GZC1_ARASU</name>
<evidence type="ECO:0000313" key="1">
    <source>
        <dbReference type="EMBL" id="KAG7652865.1"/>
    </source>
</evidence>
<dbReference type="AlphaFoldDB" id="A0A8T2GZC1"/>
<gene>
    <name evidence="1" type="ORF">ISN44_As01g001970</name>
</gene>
<comment type="caution">
    <text evidence="1">The sequence shown here is derived from an EMBL/GenBank/DDBJ whole genome shotgun (WGS) entry which is preliminary data.</text>
</comment>
<evidence type="ECO:0000313" key="2">
    <source>
        <dbReference type="Proteomes" id="UP000694251"/>
    </source>
</evidence>
<protein>
    <submittedName>
        <fullName evidence="1">Uncharacterized protein</fullName>
    </submittedName>
</protein>
<dbReference type="OrthoDB" id="1914453at2759"/>
<sequence>MGIGPIKAQLLILKESKLREGPISKHTNGKDGIKVHAGEIDLNGDGECDGEETFRGIQIPIRASLEEEEIINVSLGENDMWPSENAKEEEGGLILQTKLEKLIGCGALNYARDPGDVTVEATILTSTDLMPKIYQNCVTGNAEDLPEEVLAKNKVLISAIGT</sequence>
<organism evidence="1 2">
    <name type="scientific">Arabidopsis suecica</name>
    <name type="common">Swedish thale-cress</name>
    <name type="synonym">Cardaminopsis suecica</name>
    <dbReference type="NCBI Taxonomy" id="45249"/>
    <lineage>
        <taxon>Eukaryota</taxon>
        <taxon>Viridiplantae</taxon>
        <taxon>Streptophyta</taxon>
        <taxon>Embryophyta</taxon>
        <taxon>Tracheophyta</taxon>
        <taxon>Spermatophyta</taxon>
        <taxon>Magnoliopsida</taxon>
        <taxon>eudicotyledons</taxon>
        <taxon>Gunneridae</taxon>
        <taxon>Pentapetalae</taxon>
        <taxon>rosids</taxon>
        <taxon>malvids</taxon>
        <taxon>Brassicales</taxon>
        <taxon>Brassicaceae</taxon>
        <taxon>Camelineae</taxon>
        <taxon>Arabidopsis</taxon>
    </lineage>
</organism>
<dbReference type="EMBL" id="JAEFBJ010000001">
    <property type="protein sequence ID" value="KAG7652865.1"/>
    <property type="molecule type" value="Genomic_DNA"/>
</dbReference>
<keyword evidence="2" id="KW-1185">Reference proteome</keyword>
<accession>A0A8T2GZC1</accession>
<reference evidence="1 2" key="1">
    <citation type="submission" date="2020-12" db="EMBL/GenBank/DDBJ databases">
        <title>Concerted genomic and epigenomic changes stabilize Arabidopsis allopolyploids.</title>
        <authorList>
            <person name="Chen Z."/>
        </authorList>
    </citation>
    <scope>NUCLEOTIDE SEQUENCE [LARGE SCALE GENOMIC DNA]</scope>
    <source>
        <strain evidence="1">As9502</strain>
        <tissue evidence="1">Leaf</tissue>
    </source>
</reference>